<comment type="caution">
    <text evidence="1">The sequence shown here is derived from an EMBL/GenBank/DDBJ whole genome shotgun (WGS) entry which is preliminary data.</text>
</comment>
<sequence length="232" mass="26264">MDREALTWFQWEDSHRPICSSAKLNSMLIERFRYSQGGTLCEKFLTLKQVGTVSTYRPEFEVLASSLHDVPEHILESTFINGLISQIRAQVRLMKSIGLFWVMEFAQRVEDRNLMLKQDMLRSESTCKGCLHMDYGPSVASTKHSEFKSKSNLAPNSNALVKRLTDSELQARKTKGSCFRCDGKYSAGHRCKNKALQVLMVHDDTNDALLQDVCVRDKGETSEHGTILGCPP</sequence>
<protein>
    <recommendedName>
        <fullName evidence="3">Retrotransposon gag domain-containing protein</fullName>
    </recommendedName>
</protein>
<keyword evidence="2" id="KW-1185">Reference proteome</keyword>
<dbReference type="EMBL" id="JXTC01000217">
    <property type="protein sequence ID" value="PON81445.1"/>
    <property type="molecule type" value="Genomic_DNA"/>
</dbReference>
<accession>A0A2P5E7D7</accession>
<dbReference type="Proteomes" id="UP000237000">
    <property type="component" value="Unassembled WGS sequence"/>
</dbReference>
<proteinExistence type="predicted"/>
<organism evidence="1 2">
    <name type="scientific">Trema orientale</name>
    <name type="common">Charcoal tree</name>
    <name type="synonym">Celtis orientalis</name>
    <dbReference type="NCBI Taxonomy" id="63057"/>
    <lineage>
        <taxon>Eukaryota</taxon>
        <taxon>Viridiplantae</taxon>
        <taxon>Streptophyta</taxon>
        <taxon>Embryophyta</taxon>
        <taxon>Tracheophyta</taxon>
        <taxon>Spermatophyta</taxon>
        <taxon>Magnoliopsida</taxon>
        <taxon>eudicotyledons</taxon>
        <taxon>Gunneridae</taxon>
        <taxon>Pentapetalae</taxon>
        <taxon>rosids</taxon>
        <taxon>fabids</taxon>
        <taxon>Rosales</taxon>
        <taxon>Cannabaceae</taxon>
        <taxon>Trema</taxon>
    </lineage>
</organism>
<reference evidence="2" key="1">
    <citation type="submission" date="2016-06" db="EMBL/GenBank/DDBJ databases">
        <title>Parallel loss of symbiosis genes in relatives of nitrogen-fixing non-legume Parasponia.</title>
        <authorList>
            <person name="Van Velzen R."/>
            <person name="Holmer R."/>
            <person name="Bu F."/>
            <person name="Rutten L."/>
            <person name="Van Zeijl A."/>
            <person name="Liu W."/>
            <person name="Santuari L."/>
            <person name="Cao Q."/>
            <person name="Sharma T."/>
            <person name="Shen D."/>
            <person name="Roswanjaya Y."/>
            <person name="Wardhani T."/>
            <person name="Kalhor M.S."/>
            <person name="Jansen J."/>
            <person name="Van den Hoogen J."/>
            <person name="Gungor B."/>
            <person name="Hartog M."/>
            <person name="Hontelez J."/>
            <person name="Verver J."/>
            <person name="Yang W.-C."/>
            <person name="Schijlen E."/>
            <person name="Repin R."/>
            <person name="Schilthuizen M."/>
            <person name="Schranz E."/>
            <person name="Heidstra R."/>
            <person name="Miyata K."/>
            <person name="Fedorova E."/>
            <person name="Kohlen W."/>
            <person name="Bisseling T."/>
            <person name="Smit S."/>
            <person name="Geurts R."/>
        </authorList>
    </citation>
    <scope>NUCLEOTIDE SEQUENCE [LARGE SCALE GENOMIC DNA]</scope>
    <source>
        <strain evidence="2">cv. RG33-2</strain>
    </source>
</reference>
<evidence type="ECO:0008006" key="3">
    <source>
        <dbReference type="Google" id="ProtNLM"/>
    </source>
</evidence>
<name>A0A2P5E7D7_TREOI</name>
<dbReference type="InParanoid" id="A0A2P5E7D7"/>
<dbReference type="AlphaFoldDB" id="A0A2P5E7D7"/>
<evidence type="ECO:0000313" key="2">
    <source>
        <dbReference type="Proteomes" id="UP000237000"/>
    </source>
</evidence>
<evidence type="ECO:0000313" key="1">
    <source>
        <dbReference type="EMBL" id="PON81445.1"/>
    </source>
</evidence>
<gene>
    <name evidence="1" type="ORF">TorRG33x02_227960</name>
</gene>
<dbReference type="OrthoDB" id="1745621at2759"/>